<reference evidence="3" key="2">
    <citation type="journal article" date="2022" name="Proc. Natl. Acad. Sci. U.S.A.">
        <title>Diploid-dominant life cycles characterize the early evolution of Fungi.</title>
        <authorList>
            <person name="Amses K.R."/>
            <person name="Simmons D.R."/>
            <person name="Longcore J.E."/>
            <person name="Mondo S.J."/>
            <person name="Seto K."/>
            <person name="Jeronimo G.H."/>
            <person name="Bonds A.E."/>
            <person name="Quandt C.A."/>
            <person name="Davis W.J."/>
            <person name="Chang Y."/>
            <person name="Federici B.A."/>
            <person name="Kuo A."/>
            <person name="LaButti K."/>
            <person name="Pangilinan J."/>
            <person name="Andreopoulos W."/>
            <person name="Tritt A."/>
            <person name="Riley R."/>
            <person name="Hundley H."/>
            <person name="Johnson J."/>
            <person name="Lipzen A."/>
            <person name="Barry K."/>
            <person name="Lang B.F."/>
            <person name="Cuomo C.A."/>
            <person name="Buchler N.E."/>
            <person name="Grigoriev I.V."/>
            <person name="Spatafora J.W."/>
            <person name="Stajich J.E."/>
            <person name="James T.Y."/>
        </authorList>
    </citation>
    <scope>NUCLEOTIDE SEQUENCE</scope>
    <source>
        <strain evidence="3">AG</strain>
    </source>
</reference>
<keyword evidence="1" id="KW-0472">Membrane</keyword>
<keyword evidence="2" id="KW-0732">Signal</keyword>
<feature type="transmembrane region" description="Helical" evidence="1">
    <location>
        <begin position="84"/>
        <end position="104"/>
    </location>
</feature>
<dbReference type="AlphaFoldDB" id="A0AAD5EJB4"/>
<feature type="chain" id="PRO_5042026469" evidence="2">
    <location>
        <begin position="22"/>
        <end position="117"/>
    </location>
</feature>
<evidence type="ECO:0000256" key="1">
    <source>
        <dbReference type="SAM" id="Phobius"/>
    </source>
</evidence>
<dbReference type="GeneID" id="75911363"/>
<keyword evidence="1" id="KW-0812">Transmembrane</keyword>
<reference evidence="3" key="1">
    <citation type="submission" date="2021-06" db="EMBL/GenBank/DDBJ databases">
        <authorList>
            <consortium name="DOE Joint Genome Institute"/>
            <person name="Mondo S.J."/>
            <person name="Amses K.R."/>
            <person name="Simmons D.R."/>
            <person name="Longcore J.E."/>
            <person name="Seto K."/>
            <person name="Alves G.H."/>
            <person name="Bonds A.E."/>
            <person name="Quandt C.A."/>
            <person name="Davis W.J."/>
            <person name="Chang Y."/>
            <person name="Letcher P.M."/>
            <person name="Powell M.J."/>
            <person name="Kuo A."/>
            <person name="Labutti K."/>
            <person name="Pangilinan J."/>
            <person name="Andreopoulos W."/>
            <person name="Tritt A."/>
            <person name="Riley R."/>
            <person name="Hundley H."/>
            <person name="Johnson J."/>
            <person name="Lipzen A."/>
            <person name="Barry K."/>
            <person name="Berbee M.L."/>
            <person name="Buchler N.E."/>
            <person name="Grigoriev I.V."/>
            <person name="Spatafora J.W."/>
            <person name="Stajich J.E."/>
            <person name="James T.Y."/>
        </authorList>
    </citation>
    <scope>NUCLEOTIDE SEQUENCE</scope>
    <source>
        <strain evidence="3">AG</strain>
    </source>
</reference>
<evidence type="ECO:0000313" key="4">
    <source>
        <dbReference type="Proteomes" id="UP001206595"/>
    </source>
</evidence>
<dbReference type="Proteomes" id="UP001206595">
    <property type="component" value="Unassembled WGS sequence"/>
</dbReference>
<dbReference type="EMBL" id="MU620896">
    <property type="protein sequence ID" value="KAI8583345.1"/>
    <property type="molecule type" value="Genomic_DNA"/>
</dbReference>
<feature type="signal peptide" evidence="2">
    <location>
        <begin position="1"/>
        <end position="21"/>
    </location>
</feature>
<evidence type="ECO:0000313" key="3">
    <source>
        <dbReference type="EMBL" id="KAI8583345.1"/>
    </source>
</evidence>
<name>A0AAD5EJB4_UMBRA</name>
<organism evidence="3 4">
    <name type="scientific">Umbelopsis ramanniana AG</name>
    <dbReference type="NCBI Taxonomy" id="1314678"/>
    <lineage>
        <taxon>Eukaryota</taxon>
        <taxon>Fungi</taxon>
        <taxon>Fungi incertae sedis</taxon>
        <taxon>Mucoromycota</taxon>
        <taxon>Mucoromycotina</taxon>
        <taxon>Umbelopsidomycetes</taxon>
        <taxon>Umbelopsidales</taxon>
        <taxon>Umbelopsidaceae</taxon>
        <taxon>Umbelopsis</taxon>
    </lineage>
</organism>
<evidence type="ECO:0000256" key="2">
    <source>
        <dbReference type="SAM" id="SignalP"/>
    </source>
</evidence>
<comment type="caution">
    <text evidence="3">The sequence shown here is derived from an EMBL/GenBank/DDBJ whole genome shotgun (WGS) entry which is preliminary data.</text>
</comment>
<gene>
    <name evidence="3" type="ORF">K450DRAFT_223175</name>
</gene>
<proteinExistence type="predicted"/>
<keyword evidence="4" id="KW-1185">Reference proteome</keyword>
<keyword evidence="1" id="KW-1133">Transmembrane helix</keyword>
<dbReference type="RefSeq" id="XP_051448349.1">
    <property type="nucleotide sequence ID" value="XM_051586015.1"/>
</dbReference>
<sequence>MKYTAIFIAVALSAMAVKGDGNRNKEKAIQSLKLNHNIDCYTLTTYFPNCNFSSEYHSVVHNMNGRLPTEIGKMNMNDIYSLKIASFCLGVLLTMLAVSIRFSLSHDEIEALIHGEK</sequence>
<accession>A0AAD5EJB4</accession>
<protein>
    <submittedName>
        <fullName evidence="3">Uncharacterized protein</fullName>
    </submittedName>
</protein>